<proteinExistence type="inferred from homology"/>
<gene>
    <name evidence="11" type="ORF">ERX35_006965</name>
</gene>
<comment type="caution">
    <text evidence="11">The sequence shown here is derived from an EMBL/GenBank/DDBJ whole genome shotgun (WGS) entry which is preliminary data.</text>
</comment>
<keyword evidence="6 9" id="KW-1133">Transmembrane helix</keyword>
<keyword evidence="3" id="KW-1003">Cell membrane</keyword>
<evidence type="ECO:0000256" key="9">
    <source>
        <dbReference type="SAM" id="Phobius"/>
    </source>
</evidence>
<protein>
    <recommendedName>
        <fullName evidence="10">Polysaccharide chain length determinant N-terminal domain-containing protein</fullName>
    </recommendedName>
</protein>
<comment type="subcellular location">
    <subcellularLocation>
        <location evidence="1">Cell membrane</location>
        <topology evidence="1">Multi-pass membrane protein</topology>
    </subcellularLocation>
</comment>
<keyword evidence="12" id="KW-1185">Reference proteome</keyword>
<reference evidence="11 12" key="1">
    <citation type="submission" date="2019-09" db="EMBL/GenBank/DDBJ databases">
        <authorList>
            <person name="Mazhar S."/>
            <person name="Altermann E."/>
            <person name="Hill C."/>
            <person name="Mcauliffe O."/>
        </authorList>
    </citation>
    <scope>NUCLEOTIDE SEQUENCE [LARGE SCALE GENOMIC DNA]</scope>
    <source>
        <strain evidence="11 12">ATCC 51831</strain>
    </source>
</reference>
<dbReference type="Pfam" id="PF02706">
    <property type="entry name" value="Wzz"/>
    <property type="match status" value="1"/>
</dbReference>
<dbReference type="InterPro" id="IPR050445">
    <property type="entry name" value="Bact_polysacc_biosynth/exp"/>
</dbReference>
<dbReference type="EMBL" id="SCWC02000004">
    <property type="protein sequence ID" value="KAA1039306.1"/>
    <property type="molecule type" value="Genomic_DNA"/>
</dbReference>
<evidence type="ECO:0000256" key="7">
    <source>
        <dbReference type="ARBA" id="ARBA00023136"/>
    </source>
</evidence>
<dbReference type="InterPro" id="IPR003856">
    <property type="entry name" value="LPS_length_determ_N"/>
</dbReference>
<sequence length="222" mass="24468">MQSSIDLMKSIEALKRGWKIIIGLTIFFSLIASLISYFLLTPIYQSEVTLLVNQETHSNNNNDAIDLQTNLQSISTYANITHLPDTLLPVIDKLNLKMEPEELAGKVNTKVVKDSTLLTIVVNDPSQKRATDIANEIANTMVQQDSLDLNNLIIASKARVVKNPKPIEPTPLINMFVGALLGFLIGTLIVLGKSLSDRSLKTSEEVEREIGVSVIGNIPYIK</sequence>
<dbReference type="Proteomes" id="UP000295735">
    <property type="component" value="Unassembled WGS sequence"/>
</dbReference>
<evidence type="ECO:0000259" key="10">
    <source>
        <dbReference type="Pfam" id="PF02706"/>
    </source>
</evidence>
<evidence type="ECO:0000256" key="6">
    <source>
        <dbReference type="ARBA" id="ARBA00022989"/>
    </source>
</evidence>
<evidence type="ECO:0000256" key="5">
    <source>
        <dbReference type="ARBA" id="ARBA00022903"/>
    </source>
</evidence>
<dbReference type="PANTHER" id="PTHR32309">
    <property type="entry name" value="TYROSINE-PROTEIN KINASE"/>
    <property type="match status" value="1"/>
</dbReference>
<feature type="transmembrane region" description="Helical" evidence="9">
    <location>
        <begin position="20"/>
        <end position="40"/>
    </location>
</feature>
<keyword evidence="5" id="KW-0972">Capsule biogenesis/degradation</keyword>
<feature type="transmembrane region" description="Helical" evidence="9">
    <location>
        <begin position="172"/>
        <end position="191"/>
    </location>
</feature>
<evidence type="ECO:0000313" key="11">
    <source>
        <dbReference type="EMBL" id="KAA1039306.1"/>
    </source>
</evidence>
<name>A0ABQ6R869_9STAP</name>
<comment type="similarity">
    <text evidence="2">Belongs to the CpsC/CapA family.</text>
</comment>
<dbReference type="PANTHER" id="PTHR32309:SF13">
    <property type="entry name" value="FERRIC ENTEROBACTIN TRANSPORT PROTEIN FEPE"/>
    <property type="match status" value="1"/>
</dbReference>
<evidence type="ECO:0000256" key="4">
    <source>
        <dbReference type="ARBA" id="ARBA00022692"/>
    </source>
</evidence>
<evidence type="ECO:0000256" key="2">
    <source>
        <dbReference type="ARBA" id="ARBA00006683"/>
    </source>
</evidence>
<evidence type="ECO:0000313" key="12">
    <source>
        <dbReference type="Proteomes" id="UP000295735"/>
    </source>
</evidence>
<organism evidence="11 12">
    <name type="scientific">Macrococcus equipercicus</name>
    <dbReference type="NCBI Taxonomy" id="69967"/>
    <lineage>
        <taxon>Bacteria</taxon>
        <taxon>Bacillati</taxon>
        <taxon>Bacillota</taxon>
        <taxon>Bacilli</taxon>
        <taxon>Bacillales</taxon>
        <taxon>Staphylococcaceae</taxon>
        <taxon>Macrococcus</taxon>
    </lineage>
</organism>
<keyword evidence="7 9" id="KW-0472">Membrane</keyword>
<evidence type="ECO:0000256" key="8">
    <source>
        <dbReference type="ARBA" id="ARBA00023169"/>
    </source>
</evidence>
<keyword evidence="4 9" id="KW-0812">Transmembrane</keyword>
<evidence type="ECO:0000256" key="1">
    <source>
        <dbReference type="ARBA" id="ARBA00004651"/>
    </source>
</evidence>
<feature type="domain" description="Polysaccharide chain length determinant N-terminal" evidence="10">
    <location>
        <begin position="4"/>
        <end position="94"/>
    </location>
</feature>
<accession>A0ABQ6R869</accession>
<dbReference type="RefSeq" id="WP_149459200.1">
    <property type="nucleotide sequence ID" value="NZ_SCWC02000004.1"/>
</dbReference>
<evidence type="ECO:0000256" key="3">
    <source>
        <dbReference type="ARBA" id="ARBA00022475"/>
    </source>
</evidence>
<keyword evidence="8" id="KW-0270">Exopolysaccharide synthesis</keyword>